<dbReference type="OrthoDB" id="2851232at2"/>
<dbReference type="RefSeq" id="WP_053603310.1">
    <property type="nucleotide sequence ID" value="NZ_CP012600.1"/>
</dbReference>
<sequence>MDRQRDKKFLRSLNSEAYRRIMNERSNLVVFNTETGEVASHYEPAPIYTENQKRALKGITELDVHQAEHGGFVNVFFEQSKTMLERIPELTQSDMARLLFLATYTSYPDRDSSYGYLRHDNGHYISKKGMFELLKMSRNKFDEFYKKIVDCGIIEEDEEKLAVNPGYFYRGDFGKVKPIVNDFQNTRVFRKTVRELYREYNGRQIKQLGLIYAVLPFVNFKYNIISHNPDEQVSGYVKPMRLGELADKLGYAKASALKTALRAIRYDGKPIFQFVEDESDSRKRKVIINPSVVFASNNETLEAIKVLFND</sequence>
<dbReference type="Proteomes" id="UP000067625">
    <property type="component" value="Chromosome"/>
</dbReference>
<evidence type="ECO:0000313" key="2">
    <source>
        <dbReference type="Proteomes" id="UP000067625"/>
    </source>
</evidence>
<organism evidence="1 2">
    <name type="scientific">Bacillus gobiensis</name>
    <dbReference type="NCBI Taxonomy" id="1441095"/>
    <lineage>
        <taxon>Bacteria</taxon>
        <taxon>Bacillati</taxon>
        <taxon>Bacillota</taxon>
        <taxon>Bacilli</taxon>
        <taxon>Bacillales</taxon>
        <taxon>Bacillaceae</taxon>
        <taxon>Bacillus</taxon>
    </lineage>
</organism>
<dbReference type="EMBL" id="CP012600">
    <property type="protein sequence ID" value="ALC81551.1"/>
    <property type="molecule type" value="Genomic_DNA"/>
</dbReference>
<protein>
    <submittedName>
        <fullName evidence="1">Uncharacterized protein</fullName>
    </submittedName>
</protein>
<name>A0A0M5JA03_9BACI</name>
<dbReference type="AlphaFoldDB" id="A0A0M5JA03"/>
<gene>
    <name evidence="1" type="ORF">AM592_08025</name>
</gene>
<keyword evidence="2" id="KW-1185">Reference proteome</keyword>
<accession>A0A0M5JA03</accession>
<evidence type="ECO:0000313" key="1">
    <source>
        <dbReference type="EMBL" id="ALC81551.1"/>
    </source>
</evidence>
<reference evidence="1 2" key="2">
    <citation type="journal article" date="2016" name="Int. J. Syst. Evol. Microbiol.">
        <title>Bacillus gobiensis sp. nov., isolated from a soil sample.</title>
        <authorList>
            <person name="Liu B."/>
            <person name="Liu G.H."/>
            <person name="Cetin S."/>
            <person name="Schumann P."/>
            <person name="Pan Z.Z."/>
            <person name="Chen Q.Q."/>
        </authorList>
    </citation>
    <scope>NUCLEOTIDE SEQUENCE [LARGE SCALE GENOMIC DNA]</scope>
    <source>
        <strain evidence="1 2">FJAT-4402</strain>
    </source>
</reference>
<dbReference type="PATRIC" id="fig|1441095.3.peg.1765"/>
<reference evidence="2" key="1">
    <citation type="submission" date="2015-08" db="EMBL/GenBank/DDBJ databases">
        <title>Genome sequencing project for genomic taxonomy and phylogenomics of Bacillus-like bacteria.</title>
        <authorList>
            <person name="Liu B."/>
            <person name="Wang J."/>
            <person name="Zhu Y."/>
            <person name="Liu G."/>
            <person name="Chen Q."/>
            <person name="Chen Z."/>
            <person name="Lan J."/>
            <person name="Che J."/>
            <person name="Ge C."/>
            <person name="Shi H."/>
            <person name="Pan Z."/>
            <person name="Liu X."/>
        </authorList>
    </citation>
    <scope>NUCLEOTIDE SEQUENCE [LARGE SCALE GENOMIC DNA]</scope>
    <source>
        <strain evidence="2">FJAT-4402</strain>
    </source>
</reference>
<proteinExistence type="predicted"/>